<proteinExistence type="predicted"/>
<evidence type="ECO:0000313" key="1">
    <source>
        <dbReference type="EMBL" id="PJE62946.1"/>
    </source>
</evidence>
<dbReference type="Gene3D" id="2.60.120.10">
    <property type="entry name" value="Jelly Rolls"/>
    <property type="match status" value="1"/>
</dbReference>
<organism evidence="1 2">
    <name type="scientific">Candidatus Roizmanbacteria bacterium CG10_big_fil_rev_8_21_14_0_10_39_6</name>
    <dbReference type="NCBI Taxonomy" id="1974853"/>
    <lineage>
        <taxon>Bacteria</taxon>
        <taxon>Candidatus Roizmaniibacteriota</taxon>
    </lineage>
</organism>
<dbReference type="InterPro" id="IPR011051">
    <property type="entry name" value="RmlC_Cupin_sf"/>
</dbReference>
<dbReference type="EMBL" id="PFED01000093">
    <property type="protein sequence ID" value="PJE62946.1"/>
    <property type="molecule type" value="Genomic_DNA"/>
</dbReference>
<dbReference type="Proteomes" id="UP000229554">
    <property type="component" value="Unassembled WGS sequence"/>
</dbReference>
<reference evidence="2" key="1">
    <citation type="submission" date="2017-09" db="EMBL/GenBank/DDBJ databases">
        <title>Depth-based differentiation of microbial function through sediment-hosted aquifers and enrichment of novel symbionts in the deep terrestrial subsurface.</title>
        <authorList>
            <person name="Probst A.J."/>
            <person name="Ladd B."/>
            <person name="Jarett J.K."/>
            <person name="Geller-Mcgrath D.E."/>
            <person name="Sieber C.M.K."/>
            <person name="Emerson J.B."/>
            <person name="Anantharaman K."/>
            <person name="Thomas B.C."/>
            <person name="Malmstrom R."/>
            <person name="Stieglmeier M."/>
            <person name="Klingl A."/>
            <person name="Woyke T."/>
            <person name="Ryan C.M."/>
            <person name="Banfield J.F."/>
        </authorList>
    </citation>
    <scope>NUCLEOTIDE SEQUENCE [LARGE SCALE GENOMIC DNA]</scope>
</reference>
<dbReference type="SUPFAM" id="SSF51182">
    <property type="entry name" value="RmlC-like cupins"/>
    <property type="match status" value="1"/>
</dbReference>
<name>A0A2M8KSP7_9BACT</name>
<dbReference type="AlphaFoldDB" id="A0A2M8KSP7"/>
<sequence length="63" mass="7360">CEEIYYVLSGSGTIHTEFGDFNIEEGDLYHLKRGEKYWSEGKHLKLILVNSPKWSSEQLKQVE</sequence>
<dbReference type="InterPro" id="IPR014710">
    <property type="entry name" value="RmlC-like_jellyroll"/>
</dbReference>
<evidence type="ECO:0000313" key="2">
    <source>
        <dbReference type="Proteomes" id="UP000229554"/>
    </source>
</evidence>
<comment type="caution">
    <text evidence="1">The sequence shown here is derived from an EMBL/GenBank/DDBJ whole genome shotgun (WGS) entry which is preliminary data.</text>
</comment>
<protein>
    <recommendedName>
        <fullName evidence="3">Cupin 2 conserved barrel domain-containing protein</fullName>
    </recommendedName>
</protein>
<evidence type="ECO:0008006" key="3">
    <source>
        <dbReference type="Google" id="ProtNLM"/>
    </source>
</evidence>
<feature type="non-terminal residue" evidence="1">
    <location>
        <position position="1"/>
    </location>
</feature>
<gene>
    <name evidence="1" type="ORF">COU88_02175</name>
</gene>
<accession>A0A2M8KSP7</accession>